<evidence type="ECO:0000313" key="2">
    <source>
        <dbReference type="Proteomes" id="UP000325577"/>
    </source>
</evidence>
<dbReference type="Proteomes" id="UP000325577">
    <property type="component" value="Linkage Group LG6"/>
</dbReference>
<dbReference type="AlphaFoldDB" id="A0A5J4ZPY5"/>
<evidence type="ECO:0000313" key="1">
    <source>
        <dbReference type="EMBL" id="KAA8519111.1"/>
    </source>
</evidence>
<protein>
    <submittedName>
        <fullName evidence="1">Uncharacterized protein</fullName>
    </submittedName>
</protein>
<organism evidence="1 2">
    <name type="scientific">Nyssa sinensis</name>
    <dbReference type="NCBI Taxonomy" id="561372"/>
    <lineage>
        <taxon>Eukaryota</taxon>
        <taxon>Viridiplantae</taxon>
        <taxon>Streptophyta</taxon>
        <taxon>Embryophyta</taxon>
        <taxon>Tracheophyta</taxon>
        <taxon>Spermatophyta</taxon>
        <taxon>Magnoliopsida</taxon>
        <taxon>eudicotyledons</taxon>
        <taxon>Gunneridae</taxon>
        <taxon>Pentapetalae</taxon>
        <taxon>asterids</taxon>
        <taxon>Cornales</taxon>
        <taxon>Nyssaceae</taxon>
        <taxon>Nyssa</taxon>
    </lineage>
</organism>
<name>A0A5J4ZPY5_9ASTE</name>
<proteinExistence type="predicted"/>
<gene>
    <name evidence="1" type="ORF">F0562_013367</name>
</gene>
<keyword evidence="2" id="KW-1185">Reference proteome</keyword>
<accession>A0A5J4ZPY5</accession>
<sequence length="127" mass="13461">MCSSKELSHTAVKGGNTFGIKRVQPIVVRGDNTIRVKEEQSLGTRVKQEGVMNNLTATKSALSDLRSGSKGLSPIAVGGNMGWVNTVDIVAESVANSLGKSWSQVVNTNVQHKGLTLDHVALCMKEG</sequence>
<dbReference type="EMBL" id="CM018049">
    <property type="protein sequence ID" value="KAA8519111.1"/>
    <property type="molecule type" value="Genomic_DNA"/>
</dbReference>
<reference evidence="1 2" key="1">
    <citation type="submission" date="2019-09" db="EMBL/GenBank/DDBJ databases">
        <title>A chromosome-level genome assembly of the Chinese tupelo Nyssa sinensis.</title>
        <authorList>
            <person name="Yang X."/>
            <person name="Kang M."/>
            <person name="Yang Y."/>
            <person name="Xiong H."/>
            <person name="Wang M."/>
            <person name="Zhang Z."/>
            <person name="Wang Z."/>
            <person name="Wu H."/>
            <person name="Ma T."/>
            <person name="Liu J."/>
            <person name="Xi Z."/>
        </authorList>
    </citation>
    <scope>NUCLEOTIDE SEQUENCE [LARGE SCALE GENOMIC DNA]</scope>
    <source>
        <strain evidence="1">J267</strain>
        <tissue evidence="1">Leaf</tissue>
    </source>
</reference>